<comment type="similarity">
    <text evidence="2">Belongs to the bacterial solute-binding protein 1 family.</text>
</comment>
<dbReference type="PANTHER" id="PTHR43649:SF31">
    <property type="entry name" value="SN-GLYCEROL-3-PHOSPHATE-BINDING PERIPLASMIC PROTEIN UGPB"/>
    <property type="match status" value="1"/>
</dbReference>
<evidence type="ECO:0000256" key="4">
    <source>
        <dbReference type="ARBA" id="ARBA00022729"/>
    </source>
</evidence>
<comment type="subcellular location">
    <subcellularLocation>
        <location evidence="1">Cell envelope</location>
    </subcellularLocation>
</comment>
<gene>
    <name evidence="5" type="ORF">ACFYXQ_11680</name>
</gene>
<dbReference type="EMBL" id="JBIAQY010000003">
    <property type="protein sequence ID" value="MFF3568421.1"/>
    <property type="molecule type" value="Genomic_DNA"/>
</dbReference>
<dbReference type="Proteomes" id="UP001601992">
    <property type="component" value="Unassembled WGS sequence"/>
</dbReference>
<accession>A0ABW6RWM2</accession>
<comment type="caution">
    <text evidence="5">The sequence shown here is derived from an EMBL/GenBank/DDBJ whole genome shotgun (WGS) entry which is preliminary data.</text>
</comment>
<dbReference type="RefSeq" id="WP_387403559.1">
    <property type="nucleotide sequence ID" value="NZ_JBIAQY010000003.1"/>
</dbReference>
<dbReference type="InterPro" id="IPR050490">
    <property type="entry name" value="Bact_solute-bd_prot1"/>
</dbReference>
<dbReference type="SUPFAM" id="SSF53850">
    <property type="entry name" value="Periplasmic binding protein-like II"/>
    <property type="match status" value="1"/>
</dbReference>
<dbReference type="CDD" id="cd13585">
    <property type="entry name" value="PBP2_TMBP_like"/>
    <property type="match status" value="1"/>
</dbReference>
<dbReference type="Pfam" id="PF01547">
    <property type="entry name" value="SBP_bac_1"/>
    <property type="match status" value="1"/>
</dbReference>
<evidence type="ECO:0000256" key="3">
    <source>
        <dbReference type="ARBA" id="ARBA00022448"/>
    </source>
</evidence>
<evidence type="ECO:0000313" key="5">
    <source>
        <dbReference type="EMBL" id="MFF3568421.1"/>
    </source>
</evidence>
<dbReference type="Gene3D" id="3.40.190.10">
    <property type="entry name" value="Periplasmic binding protein-like II"/>
    <property type="match status" value="1"/>
</dbReference>
<evidence type="ECO:0000256" key="1">
    <source>
        <dbReference type="ARBA" id="ARBA00004196"/>
    </source>
</evidence>
<keyword evidence="4" id="KW-0732">Signal</keyword>
<evidence type="ECO:0000313" key="6">
    <source>
        <dbReference type="Proteomes" id="UP001601992"/>
    </source>
</evidence>
<evidence type="ECO:0000256" key="2">
    <source>
        <dbReference type="ARBA" id="ARBA00008520"/>
    </source>
</evidence>
<keyword evidence="6" id="KW-1185">Reference proteome</keyword>
<protein>
    <submittedName>
        <fullName evidence="5">ABC transporter substrate-binding protein</fullName>
    </submittedName>
</protein>
<keyword evidence="3" id="KW-0813">Transport</keyword>
<dbReference type="PANTHER" id="PTHR43649">
    <property type="entry name" value="ARABINOSE-BINDING PROTEIN-RELATED"/>
    <property type="match status" value="1"/>
</dbReference>
<sequence>MKTSTRVLLAVALSAVLLIAAALWLGRTGDGSGRTVLRMRIWDESFVPAYRASLDAFQRANPDVEVRITLVSWASYQQKLRLDVAGNTADDVFWTNTFEDYADSGRLLDIGALLGPDAVRAWDPSAVTQYSRDGKLWAVPQFVDGGTAVYYNHALLDAAHIDPVALSGLRWGGEADTFAPVLHRLAAVAPWAYNAANDFQSIELPFLGSAGGRLQGPDDRFVFDSPQGNQAFGYLVRLIADRLAPSAADTDTNTDFTRNAFLQGKLALFQSGTYNLATIAQQAKFPWGVAMIPAGPAGRVSTDNAIGLAGSAATRHPAAVRRLLAWLGSAEGNRYLAVSGATIPAVVADQQIYRDYWAHKGIDVSPFFDVLDGPRISAGNGAGFPAANDIITPILSEMYLGRTPVPEALRRAVAAGNAAMSDR</sequence>
<reference evidence="5 6" key="1">
    <citation type="submission" date="2024-10" db="EMBL/GenBank/DDBJ databases">
        <title>The Natural Products Discovery Center: Release of the First 8490 Sequenced Strains for Exploring Actinobacteria Biosynthetic Diversity.</title>
        <authorList>
            <person name="Kalkreuter E."/>
            <person name="Kautsar S.A."/>
            <person name="Yang D."/>
            <person name="Bader C.D."/>
            <person name="Teijaro C.N."/>
            <person name="Fluegel L."/>
            <person name="Davis C.M."/>
            <person name="Simpson J.R."/>
            <person name="Lauterbach L."/>
            <person name="Steele A.D."/>
            <person name="Gui C."/>
            <person name="Meng S."/>
            <person name="Li G."/>
            <person name="Viehrig K."/>
            <person name="Ye F."/>
            <person name="Su P."/>
            <person name="Kiefer A.F."/>
            <person name="Nichols A."/>
            <person name="Cepeda A.J."/>
            <person name="Yan W."/>
            <person name="Fan B."/>
            <person name="Jiang Y."/>
            <person name="Adhikari A."/>
            <person name="Zheng C.-J."/>
            <person name="Schuster L."/>
            <person name="Cowan T.M."/>
            <person name="Smanski M.J."/>
            <person name="Chevrette M.G."/>
            <person name="De Carvalho L.P.S."/>
            <person name="Shen B."/>
        </authorList>
    </citation>
    <scope>NUCLEOTIDE SEQUENCE [LARGE SCALE GENOMIC DNA]</scope>
    <source>
        <strain evidence="5 6">NPDC002593</strain>
    </source>
</reference>
<dbReference type="InterPro" id="IPR006059">
    <property type="entry name" value="SBP"/>
</dbReference>
<name>A0ABW6RWM2_9NOCA</name>
<proteinExistence type="inferred from homology"/>
<organism evidence="5 6">
    <name type="scientific">Nocardia jiangxiensis</name>
    <dbReference type="NCBI Taxonomy" id="282685"/>
    <lineage>
        <taxon>Bacteria</taxon>
        <taxon>Bacillati</taxon>
        <taxon>Actinomycetota</taxon>
        <taxon>Actinomycetes</taxon>
        <taxon>Mycobacteriales</taxon>
        <taxon>Nocardiaceae</taxon>
        <taxon>Nocardia</taxon>
    </lineage>
</organism>